<dbReference type="OrthoDB" id="2261329at2759"/>
<sequence>MEEYSREPCPWRIVDDCGGAFTMGAIGGGVFQAIKGFRNAPSGFSKRSAGAWANVRARAPMIGGNFAVWGGLFSTIDCSLIYVRKKEDPWNSITSGALTGAILSVRSGFGSMVGSAIIGGVLLALIEGMSIIFMHYTSEQFRPMSPLEDPTPLGAVGGSLSSSESISNSPFSSSASQFQ</sequence>
<evidence type="ECO:0000256" key="6">
    <source>
        <dbReference type="ARBA" id="ARBA00022792"/>
    </source>
</evidence>
<keyword evidence="6" id="KW-0999">Mitochondrion inner membrane</keyword>
<reference evidence="14" key="3">
    <citation type="submission" date="2020-01" db="EMBL/GenBank/DDBJ databases">
        <authorList>
            <person name="Korhonen P.K.K."/>
            <person name="Guangxu M.G."/>
            <person name="Wang T.W."/>
            <person name="Stroehlein A.J.S."/>
            <person name="Young N.D."/>
            <person name="Ang C.-S.A."/>
            <person name="Fernando D.W.F."/>
            <person name="Lu H.L."/>
            <person name="Taylor S.T."/>
            <person name="Ehtesham M.E.M."/>
            <person name="Najaraj S.H.N."/>
            <person name="Harsha G.H.G."/>
            <person name="Madugundu A.M."/>
            <person name="Renuse S.R."/>
            <person name="Holt D.H."/>
            <person name="Pandey A.P."/>
            <person name="Papenfuss A.P."/>
            <person name="Gasser R.B.G."/>
            <person name="Fischer K.F."/>
        </authorList>
    </citation>
    <scope>NUCLEOTIDE SEQUENCE</scope>
    <source>
        <strain evidence="14">SSS_KF_BRIS2020</strain>
    </source>
</reference>
<evidence type="ECO:0000256" key="2">
    <source>
        <dbReference type="ARBA" id="ARBA00004448"/>
    </source>
</evidence>
<keyword evidence="11 13" id="KW-0472">Membrane</keyword>
<evidence type="ECO:0000256" key="12">
    <source>
        <dbReference type="SAM" id="MobiDB-lite"/>
    </source>
</evidence>
<evidence type="ECO:0000256" key="7">
    <source>
        <dbReference type="ARBA" id="ARBA00022927"/>
    </source>
</evidence>
<evidence type="ECO:0000313" key="16">
    <source>
        <dbReference type="EnsemblMetazoa" id="KAF7488388.1"/>
    </source>
</evidence>
<feature type="compositionally biased region" description="Low complexity" evidence="12">
    <location>
        <begin position="159"/>
        <end position="179"/>
    </location>
</feature>
<protein>
    <submittedName>
        <fullName evidence="14 15">Mitochondrial import inner membrane translocase subunit Tim17-B</fullName>
    </submittedName>
</protein>
<keyword evidence="9" id="KW-0811">Translocation</keyword>
<evidence type="ECO:0000256" key="11">
    <source>
        <dbReference type="ARBA" id="ARBA00023136"/>
    </source>
</evidence>
<evidence type="ECO:0000256" key="3">
    <source>
        <dbReference type="ARBA" id="ARBA00008444"/>
    </source>
</evidence>
<dbReference type="PANTHER" id="PTHR10485:SF0">
    <property type="entry name" value="AT05822P-RELATED"/>
    <property type="match status" value="1"/>
</dbReference>
<keyword evidence="5 13" id="KW-0812">Transmembrane</keyword>
<gene>
    <name evidence="14" type="primary">SSS_416g</name>
    <name evidence="15" type="ORF">QR98_0026600</name>
    <name evidence="14" type="ORF">SSS_416</name>
</gene>
<comment type="similarity">
    <text evidence="3">Belongs to the Tim17/Tim22/Tim23 family.</text>
</comment>
<accession>A0A131ZZX0</accession>
<evidence type="ECO:0000256" key="8">
    <source>
        <dbReference type="ARBA" id="ARBA00022989"/>
    </source>
</evidence>
<evidence type="ECO:0000313" key="14">
    <source>
        <dbReference type="EMBL" id="KAF7488388.1"/>
    </source>
</evidence>
<comment type="subcellular location">
    <subcellularLocation>
        <location evidence="2">Mitochondrion inner membrane</location>
        <topology evidence="2">Multi-pass membrane protein</topology>
    </subcellularLocation>
</comment>
<dbReference type="EMBL" id="JXLN01007793">
    <property type="protein sequence ID" value="KPM04217.1"/>
    <property type="molecule type" value="Genomic_DNA"/>
</dbReference>
<reference evidence="17" key="2">
    <citation type="journal article" date="2020" name="PLoS Negl. Trop. Dis.">
        <title>High-quality nuclear genome for Sarcoptes scabiei-A critical resource for a neglected parasite.</title>
        <authorList>
            <person name="Korhonen P.K."/>
            <person name="Gasser R.B."/>
            <person name="Ma G."/>
            <person name="Wang T."/>
            <person name="Stroehlein A.J."/>
            <person name="Young N.D."/>
            <person name="Ang C.S."/>
            <person name="Fernando D.D."/>
            <person name="Lu H.C."/>
            <person name="Taylor S."/>
            <person name="Reynolds S.L."/>
            <person name="Mofiz E."/>
            <person name="Najaraj S.H."/>
            <person name="Gowda H."/>
            <person name="Madugundu A."/>
            <person name="Renuse S."/>
            <person name="Holt D."/>
            <person name="Pandey A."/>
            <person name="Papenfuss A.T."/>
            <person name="Fischer K."/>
        </authorList>
    </citation>
    <scope>NUCLEOTIDE SEQUENCE [LARGE SCALE GENOMIC DNA]</scope>
</reference>
<proteinExistence type="inferred from homology"/>
<reference evidence="16" key="4">
    <citation type="submission" date="2022-06" db="UniProtKB">
        <authorList>
            <consortium name="EnsemblMetazoa"/>
        </authorList>
    </citation>
    <scope>IDENTIFICATION</scope>
</reference>
<feature type="region of interest" description="Disordered" evidence="12">
    <location>
        <begin position="147"/>
        <end position="179"/>
    </location>
</feature>
<evidence type="ECO:0000256" key="10">
    <source>
        <dbReference type="ARBA" id="ARBA00023128"/>
    </source>
</evidence>
<dbReference type="GO" id="GO:0008320">
    <property type="term" value="F:protein transmembrane transporter activity"/>
    <property type="evidence" value="ECO:0007669"/>
    <property type="project" value="TreeGrafter"/>
</dbReference>
<dbReference type="EnsemblMetazoa" id="SSS_416s_mrna">
    <property type="protein sequence ID" value="KAF7488388.1"/>
    <property type="gene ID" value="SSS_416"/>
</dbReference>
<evidence type="ECO:0000256" key="9">
    <source>
        <dbReference type="ARBA" id="ARBA00023010"/>
    </source>
</evidence>
<dbReference type="AlphaFoldDB" id="A0A131ZZX0"/>
<keyword evidence="7" id="KW-0653">Protein transport</keyword>
<evidence type="ECO:0000313" key="15">
    <source>
        <dbReference type="EMBL" id="KPM04217.1"/>
    </source>
</evidence>
<dbReference type="GO" id="GO:0030150">
    <property type="term" value="P:protein import into mitochondrial matrix"/>
    <property type="evidence" value="ECO:0007669"/>
    <property type="project" value="TreeGrafter"/>
</dbReference>
<keyword evidence="17" id="KW-1185">Reference proteome</keyword>
<feature type="transmembrane region" description="Helical" evidence="13">
    <location>
        <begin position="115"/>
        <end position="136"/>
    </location>
</feature>
<dbReference type="OMA" id="FDCTFQY"/>
<evidence type="ECO:0000256" key="4">
    <source>
        <dbReference type="ARBA" id="ARBA00022448"/>
    </source>
</evidence>
<evidence type="ECO:0000256" key="13">
    <source>
        <dbReference type="SAM" id="Phobius"/>
    </source>
</evidence>
<dbReference type="Proteomes" id="UP000070412">
    <property type="component" value="Unassembled WGS sequence"/>
</dbReference>
<keyword evidence="8 13" id="KW-1133">Transmembrane helix</keyword>
<dbReference type="PANTHER" id="PTHR10485">
    <property type="entry name" value="MITOCHONDRIAL IMPORT INNER MEMBRANE TRANSLOCASE SUBUNIT TIM-17"/>
    <property type="match status" value="1"/>
</dbReference>
<dbReference type="GO" id="GO:0005744">
    <property type="term" value="C:TIM23 mitochondrial import inner membrane translocase complex"/>
    <property type="evidence" value="ECO:0007669"/>
    <property type="project" value="TreeGrafter"/>
</dbReference>
<dbReference type="Proteomes" id="UP000616769">
    <property type="component" value="Unassembled WGS sequence"/>
</dbReference>
<comment type="function">
    <text evidence="1">Essential component of the TIM23 complex, a complex that mediates the translocation of transit peptide-containing proteins across the mitochondrial inner membrane.</text>
</comment>
<evidence type="ECO:0000256" key="5">
    <source>
        <dbReference type="ARBA" id="ARBA00022692"/>
    </source>
</evidence>
<dbReference type="EMBL" id="WVUK01000066">
    <property type="protein sequence ID" value="KAF7488388.1"/>
    <property type="molecule type" value="Genomic_DNA"/>
</dbReference>
<keyword evidence="10" id="KW-0496">Mitochondrion</keyword>
<feature type="transmembrane region" description="Helical" evidence="13">
    <location>
        <begin position="66"/>
        <end position="83"/>
    </location>
</feature>
<dbReference type="Pfam" id="PF02466">
    <property type="entry name" value="Tim17"/>
    <property type="match status" value="1"/>
</dbReference>
<organism evidence="15 18">
    <name type="scientific">Sarcoptes scabiei</name>
    <name type="common">Itch mite</name>
    <name type="synonym">Acarus scabiei</name>
    <dbReference type="NCBI Taxonomy" id="52283"/>
    <lineage>
        <taxon>Eukaryota</taxon>
        <taxon>Metazoa</taxon>
        <taxon>Ecdysozoa</taxon>
        <taxon>Arthropoda</taxon>
        <taxon>Chelicerata</taxon>
        <taxon>Arachnida</taxon>
        <taxon>Acari</taxon>
        <taxon>Acariformes</taxon>
        <taxon>Sarcoptiformes</taxon>
        <taxon>Astigmata</taxon>
        <taxon>Psoroptidia</taxon>
        <taxon>Sarcoptoidea</taxon>
        <taxon>Sarcoptidae</taxon>
        <taxon>Sarcoptinae</taxon>
        <taxon>Sarcoptes</taxon>
    </lineage>
</organism>
<evidence type="ECO:0000313" key="17">
    <source>
        <dbReference type="Proteomes" id="UP000070412"/>
    </source>
</evidence>
<dbReference type="VEuPathDB" id="VectorBase:SSCA006758"/>
<keyword evidence="4" id="KW-0813">Transport</keyword>
<evidence type="ECO:0000313" key="18">
    <source>
        <dbReference type="Proteomes" id="UP000616769"/>
    </source>
</evidence>
<evidence type="ECO:0000256" key="1">
    <source>
        <dbReference type="ARBA" id="ARBA00002959"/>
    </source>
</evidence>
<name>A0A131ZZX0_SARSC</name>
<reference evidence="15 18" key="1">
    <citation type="journal article" date="2015" name="Parasit. Vectors">
        <title>Draft genome of the scabies mite.</title>
        <authorList>
            <person name="Rider S.D.Jr."/>
            <person name="Morgan M.S."/>
            <person name="Arlian L.G."/>
        </authorList>
    </citation>
    <scope>NUCLEOTIDE SEQUENCE [LARGE SCALE GENOMIC DNA]</scope>
    <source>
        <strain evidence="15">Arlian Lab</strain>
    </source>
</reference>